<organism evidence="1 2">
    <name type="scientific">Austropuccinia psidii MF-1</name>
    <dbReference type="NCBI Taxonomy" id="1389203"/>
    <lineage>
        <taxon>Eukaryota</taxon>
        <taxon>Fungi</taxon>
        <taxon>Dikarya</taxon>
        <taxon>Basidiomycota</taxon>
        <taxon>Pucciniomycotina</taxon>
        <taxon>Pucciniomycetes</taxon>
        <taxon>Pucciniales</taxon>
        <taxon>Sphaerophragmiaceae</taxon>
        <taxon>Austropuccinia</taxon>
    </lineage>
</organism>
<dbReference type="Proteomes" id="UP000765509">
    <property type="component" value="Unassembled WGS sequence"/>
</dbReference>
<protein>
    <submittedName>
        <fullName evidence="1">Uncharacterized protein</fullName>
    </submittedName>
</protein>
<dbReference type="GO" id="GO:0003676">
    <property type="term" value="F:nucleic acid binding"/>
    <property type="evidence" value="ECO:0007669"/>
    <property type="project" value="InterPro"/>
</dbReference>
<sequence>MVERGHKQLKDALVKMCGENGGKWKKYLPLVKLADIISTKGKIGFSPFELQFGQLPVLPFDIETKTFLAVEWQRISTTEKSLEAGAKQLAGKGEMRRKAAEKLNKSREDSMKYWDRRMAHQLRSPLNTGDLVLAYNKAIETNWGYFSKTNGMDPEE</sequence>
<evidence type="ECO:0000313" key="1">
    <source>
        <dbReference type="EMBL" id="MBW0567927.1"/>
    </source>
</evidence>
<reference evidence="1" key="1">
    <citation type="submission" date="2021-03" db="EMBL/GenBank/DDBJ databases">
        <title>Draft genome sequence of rust myrtle Austropuccinia psidii MF-1, a brazilian biotype.</title>
        <authorList>
            <person name="Quecine M.C."/>
            <person name="Pachon D.M.R."/>
            <person name="Bonatelli M.L."/>
            <person name="Correr F.H."/>
            <person name="Franceschini L.M."/>
            <person name="Leite T.F."/>
            <person name="Margarido G.R.A."/>
            <person name="Almeida C.A."/>
            <person name="Ferrarezi J.A."/>
            <person name="Labate C.A."/>
        </authorList>
    </citation>
    <scope>NUCLEOTIDE SEQUENCE</scope>
    <source>
        <strain evidence="1">MF-1</strain>
    </source>
</reference>
<dbReference type="OrthoDB" id="446925at2759"/>
<dbReference type="InterPro" id="IPR036397">
    <property type="entry name" value="RNaseH_sf"/>
</dbReference>
<name>A0A9Q3JSQ0_9BASI</name>
<comment type="caution">
    <text evidence="1">The sequence shown here is derived from an EMBL/GenBank/DDBJ whole genome shotgun (WGS) entry which is preliminary data.</text>
</comment>
<keyword evidence="2" id="KW-1185">Reference proteome</keyword>
<dbReference type="AlphaFoldDB" id="A0A9Q3JSQ0"/>
<evidence type="ECO:0000313" key="2">
    <source>
        <dbReference type="Proteomes" id="UP000765509"/>
    </source>
</evidence>
<dbReference type="Gene3D" id="3.30.420.10">
    <property type="entry name" value="Ribonuclease H-like superfamily/Ribonuclease H"/>
    <property type="match status" value="1"/>
</dbReference>
<proteinExistence type="predicted"/>
<accession>A0A9Q3JSQ0</accession>
<dbReference type="EMBL" id="AVOT02081686">
    <property type="protein sequence ID" value="MBW0567927.1"/>
    <property type="molecule type" value="Genomic_DNA"/>
</dbReference>
<gene>
    <name evidence="1" type="ORF">O181_107642</name>
</gene>